<evidence type="ECO:0000313" key="4">
    <source>
        <dbReference type="EMBL" id="QIJ56915.1"/>
    </source>
</evidence>
<dbReference type="GO" id="GO:0044423">
    <property type="term" value="C:virion component"/>
    <property type="evidence" value="ECO:0007669"/>
    <property type="project" value="UniProtKB-KW"/>
</dbReference>
<feature type="compositionally biased region" description="Low complexity" evidence="3">
    <location>
        <begin position="376"/>
        <end position="396"/>
    </location>
</feature>
<sequence length="466" mass="51107">MSTVARAVKCTCGRSFATKAAMQQHKRDGCRGGQRRPAPKSTQRQSSVVGAPVSQAVEVRETSSDSASVSGVDRLEHIDDISKYEHGVVVIDDLINASSFARLSKIAGAYQKVRYRKLAFRVVPMVSTSVGGGYVVAFVRDPADVPPTKQSDLLNWITSQSGSVTTKWWESTRIQVPTTDRVYYTSTSQEVREYSPGRLVLAVDGKATAPGPVTIFVDWSVTLTHASLESTVVAGRPDHTVLLRNIWTKDQNQYAWSYDPTKSGDSGSPNPELMFSDWQVGDLYLLPSAFTLEEYKSGTTGDAETDNFWVLHVESNTGVRWRIHPDTTDSGKYAADAVLIMPRGTVLRRIEASKLYSGGENPRELHSITPKRSDSEQLSGKSSKSSSQLTTDSASGSGHGTQPQELVEPCQLTLGATWTALLTELRRCSQLLEARSGMRRRESGLSDESQFEEVRVPEDHGDEHGC</sequence>
<feature type="region of interest" description="Disordered" evidence="3">
    <location>
        <begin position="437"/>
        <end position="466"/>
    </location>
</feature>
<organism evidence="4">
    <name type="scientific">Scaphoideus titanus sobemo-like virus 2</name>
    <dbReference type="NCBI Taxonomy" id="2716558"/>
    <lineage>
        <taxon>Viruses</taxon>
        <taxon>Riboviria</taxon>
        <taxon>Orthornavirae</taxon>
        <taxon>Pisuviricota</taxon>
        <taxon>Pisoniviricetes</taxon>
        <taxon>Sobelivirales</taxon>
        <taxon>Solemoviridae</taxon>
        <taxon>Sobemovirus</taxon>
    </lineage>
</organism>
<evidence type="ECO:0000256" key="2">
    <source>
        <dbReference type="ARBA" id="ARBA00022844"/>
    </source>
</evidence>
<name>A0A6G7NRN4_9VIRU</name>
<dbReference type="InterPro" id="IPR024292">
    <property type="entry name" value="Nodavirus_capsid"/>
</dbReference>
<dbReference type="EMBL" id="MN982390">
    <property type="protein sequence ID" value="QIJ56915.1"/>
    <property type="molecule type" value="Genomic_RNA"/>
</dbReference>
<evidence type="ECO:0000256" key="1">
    <source>
        <dbReference type="ARBA" id="ARBA00004328"/>
    </source>
</evidence>
<proteinExistence type="predicted"/>
<dbReference type="Pfam" id="PF11729">
    <property type="entry name" value="Capsid-VNN"/>
    <property type="match status" value="1"/>
</dbReference>
<feature type="compositionally biased region" description="Basic and acidic residues" evidence="3">
    <location>
        <begin position="361"/>
        <end position="375"/>
    </location>
</feature>
<reference evidence="4" key="2">
    <citation type="submission" date="2020-01" db="EMBL/GenBank/DDBJ databases">
        <authorList>
            <person name="Abba' S."/>
        </authorList>
    </citation>
    <scope>NUCLEOTIDE SEQUENCE</scope>
    <source>
        <strain evidence="4">St_USA</strain>
    </source>
</reference>
<reference evidence="4" key="1">
    <citation type="journal article" date="2020" name="Viruses">
        <title>New Viral Sequences Identified in the Flavescence Doree Phytoplasma Vector Scaphoideus titanus.</title>
        <authorList>
            <person name="Ottati S."/>
            <person name="Chiapello M."/>
            <person name="Galetto L."/>
            <person name="Bosco D."/>
            <person name="Marzachi C."/>
            <person name="Abba S."/>
        </authorList>
    </citation>
    <scope>NUCLEOTIDE SEQUENCE</scope>
    <source>
        <strain evidence="4">St_USA</strain>
    </source>
</reference>
<dbReference type="Gene3D" id="2.60.120.20">
    <property type="match status" value="1"/>
</dbReference>
<keyword evidence="2" id="KW-0946">Virion</keyword>
<feature type="compositionally biased region" description="Basic and acidic residues" evidence="3">
    <location>
        <begin position="452"/>
        <end position="466"/>
    </location>
</feature>
<dbReference type="SUPFAM" id="SSF88633">
    <property type="entry name" value="Positive stranded ssRNA viruses"/>
    <property type="match status" value="1"/>
</dbReference>
<protein>
    <recommendedName>
        <fullName evidence="5">Capsid protein alpha</fullName>
    </recommendedName>
</protein>
<evidence type="ECO:0008006" key="5">
    <source>
        <dbReference type="Google" id="ProtNLM"/>
    </source>
</evidence>
<feature type="region of interest" description="Disordered" evidence="3">
    <location>
        <begin position="21"/>
        <end position="52"/>
    </location>
</feature>
<evidence type="ECO:0000256" key="3">
    <source>
        <dbReference type="SAM" id="MobiDB-lite"/>
    </source>
</evidence>
<accession>A0A6G7NRN4</accession>
<feature type="region of interest" description="Disordered" evidence="3">
    <location>
        <begin position="358"/>
        <end position="404"/>
    </location>
</feature>
<dbReference type="InterPro" id="IPR029053">
    <property type="entry name" value="Viral_coat"/>
</dbReference>
<comment type="subcellular location">
    <subcellularLocation>
        <location evidence="1">Virion</location>
    </subcellularLocation>
</comment>